<keyword evidence="2" id="KW-1133">Transmembrane helix</keyword>
<keyword evidence="2" id="KW-0812">Transmembrane</keyword>
<evidence type="ECO:0000313" key="3">
    <source>
        <dbReference type="EMBL" id="MEJ5946588.1"/>
    </source>
</evidence>
<gene>
    <name evidence="3" type="ORF">WDZ17_14920</name>
</gene>
<dbReference type="Proteomes" id="UP001387100">
    <property type="component" value="Unassembled WGS sequence"/>
</dbReference>
<keyword evidence="2" id="KW-0472">Membrane</keyword>
<organism evidence="3 4">
    <name type="scientific">Pseudokineococcus basanitobsidens</name>
    <dbReference type="NCBI Taxonomy" id="1926649"/>
    <lineage>
        <taxon>Bacteria</taxon>
        <taxon>Bacillati</taxon>
        <taxon>Actinomycetota</taxon>
        <taxon>Actinomycetes</taxon>
        <taxon>Kineosporiales</taxon>
        <taxon>Kineosporiaceae</taxon>
        <taxon>Pseudokineococcus</taxon>
    </lineage>
</organism>
<feature type="transmembrane region" description="Helical" evidence="2">
    <location>
        <begin position="100"/>
        <end position="121"/>
    </location>
</feature>
<proteinExistence type="predicted"/>
<evidence type="ECO:0000313" key="4">
    <source>
        <dbReference type="Proteomes" id="UP001387100"/>
    </source>
</evidence>
<evidence type="ECO:0000256" key="1">
    <source>
        <dbReference type="SAM" id="MobiDB-lite"/>
    </source>
</evidence>
<protein>
    <submittedName>
        <fullName evidence="3">Uncharacterized protein</fullName>
    </submittedName>
</protein>
<evidence type="ECO:0000256" key="2">
    <source>
        <dbReference type="SAM" id="Phobius"/>
    </source>
</evidence>
<feature type="transmembrane region" description="Helical" evidence="2">
    <location>
        <begin position="127"/>
        <end position="147"/>
    </location>
</feature>
<dbReference type="EMBL" id="JBBIAA010000026">
    <property type="protein sequence ID" value="MEJ5946588.1"/>
    <property type="molecule type" value="Genomic_DNA"/>
</dbReference>
<accession>A0ABU8RNJ3</accession>
<reference evidence="3 4" key="1">
    <citation type="journal article" date="2017" name="Int. J. Syst. Evol. Microbiol.">
        <title>Pseudokineococcus basanitobsidens sp. nov., isolated from volcanic rock.</title>
        <authorList>
            <person name="Lee D.W."/>
            <person name="Park M.Y."/>
            <person name="Kim J.J."/>
            <person name="Kim B.S."/>
        </authorList>
    </citation>
    <scope>NUCLEOTIDE SEQUENCE [LARGE SCALE GENOMIC DNA]</scope>
    <source>
        <strain evidence="3 4">DSM 103726</strain>
    </source>
</reference>
<feature type="region of interest" description="Disordered" evidence="1">
    <location>
        <begin position="1"/>
        <end position="20"/>
    </location>
</feature>
<feature type="transmembrane region" description="Helical" evidence="2">
    <location>
        <begin position="154"/>
        <end position="175"/>
    </location>
</feature>
<keyword evidence="4" id="KW-1185">Reference proteome</keyword>
<name>A0ABU8RNJ3_9ACTN</name>
<feature type="compositionally biased region" description="Gly residues" evidence="1">
    <location>
        <begin position="1"/>
        <end position="10"/>
    </location>
</feature>
<feature type="transmembrane region" description="Helical" evidence="2">
    <location>
        <begin position="181"/>
        <end position="200"/>
    </location>
</feature>
<comment type="caution">
    <text evidence="3">The sequence shown here is derived from an EMBL/GenBank/DDBJ whole genome shotgun (WGS) entry which is preliminary data.</text>
</comment>
<dbReference type="RefSeq" id="WP_339575969.1">
    <property type="nucleotide sequence ID" value="NZ_JBBIAA010000026.1"/>
</dbReference>
<feature type="transmembrane region" description="Helical" evidence="2">
    <location>
        <begin position="59"/>
        <end position="79"/>
    </location>
</feature>
<feature type="transmembrane region" description="Helical" evidence="2">
    <location>
        <begin position="35"/>
        <end position="53"/>
    </location>
</feature>
<sequence length="202" mass="21068">MRAVRGGTGTRGRAEVPTSGEAADRWSRTLRRRGAVVLAAFSVLWVLVAASGVAGAPAWGLRGAGLVVALVLVALAHRPRRARDGVTERLRSQPAGWRRLVGRTNVFQAVVIVLVVLLGALTDVPQVVAPLVAVVVGVHFLPLARAFDQPEYRWTGAGMAVAGAVGIGLLVALVPHDVVRVVVGALAALSLWATAGRLALRP</sequence>